<dbReference type="Proteomes" id="UP000193642">
    <property type="component" value="Unassembled WGS sequence"/>
</dbReference>
<gene>
    <name evidence="2" type="ORF">BCR33DRAFT_581647</name>
</gene>
<reference evidence="2 3" key="1">
    <citation type="submission" date="2016-07" db="EMBL/GenBank/DDBJ databases">
        <title>Pervasive Adenine N6-methylation of Active Genes in Fungi.</title>
        <authorList>
            <consortium name="DOE Joint Genome Institute"/>
            <person name="Mondo S.J."/>
            <person name="Dannebaum R.O."/>
            <person name="Kuo R.C."/>
            <person name="Labutti K."/>
            <person name="Haridas S."/>
            <person name="Kuo A."/>
            <person name="Salamov A."/>
            <person name="Ahrendt S.R."/>
            <person name="Lipzen A."/>
            <person name="Sullivan W."/>
            <person name="Andreopoulos W.B."/>
            <person name="Clum A."/>
            <person name="Lindquist E."/>
            <person name="Daum C."/>
            <person name="Ramamoorthy G.K."/>
            <person name="Gryganskyi A."/>
            <person name="Culley D."/>
            <person name="Magnuson J.K."/>
            <person name="James T.Y."/>
            <person name="O'Malley M.A."/>
            <person name="Stajich J.E."/>
            <person name="Spatafora J.W."/>
            <person name="Visel A."/>
            <person name="Grigoriev I.V."/>
        </authorList>
    </citation>
    <scope>NUCLEOTIDE SEQUENCE [LARGE SCALE GENOMIC DNA]</scope>
    <source>
        <strain evidence="2 3">JEL800</strain>
    </source>
</reference>
<protein>
    <recommendedName>
        <fullName evidence="1">Dynamin-type G domain-containing protein</fullName>
    </recommendedName>
</protein>
<dbReference type="Gene3D" id="3.40.50.300">
    <property type="entry name" value="P-loop containing nucleotide triphosphate hydrolases"/>
    <property type="match status" value="1"/>
</dbReference>
<dbReference type="GO" id="GO:0016020">
    <property type="term" value="C:membrane"/>
    <property type="evidence" value="ECO:0007669"/>
    <property type="project" value="TreeGrafter"/>
</dbReference>
<dbReference type="InterPro" id="IPR022812">
    <property type="entry name" value="Dynamin"/>
</dbReference>
<evidence type="ECO:0000313" key="2">
    <source>
        <dbReference type="EMBL" id="ORY49394.1"/>
    </source>
</evidence>
<dbReference type="SUPFAM" id="SSF52540">
    <property type="entry name" value="P-loop containing nucleoside triphosphate hydrolases"/>
    <property type="match status" value="1"/>
</dbReference>
<accession>A0A1Y2CRC9</accession>
<dbReference type="AlphaFoldDB" id="A0A1Y2CRC9"/>
<dbReference type="Pfam" id="PF00350">
    <property type="entry name" value="Dynamin_N"/>
    <property type="match status" value="1"/>
</dbReference>
<dbReference type="SMART" id="SM00053">
    <property type="entry name" value="DYNc"/>
    <property type="match status" value="1"/>
</dbReference>
<dbReference type="GO" id="GO:0005874">
    <property type="term" value="C:microtubule"/>
    <property type="evidence" value="ECO:0007669"/>
    <property type="project" value="TreeGrafter"/>
</dbReference>
<sequence>MGDTSSGKSSVLSAISGIQFPSNNELTTRCPTQLALNHSATFSGTIRLVRYNRIEDEKQDFTILKRPEDIEHEIARLTLKLKDEGQHISDDMISIEVYGPSYPDLTLLDLPGLVRTVADGEDRSIIPRVRALVERHLKQERTIILAVVPANVDIHNTEILQAAKKRIQKAKEPFPSLQNLTWWIQEPRSL</sequence>
<dbReference type="GO" id="GO:0008017">
    <property type="term" value="F:microtubule binding"/>
    <property type="evidence" value="ECO:0007669"/>
    <property type="project" value="TreeGrafter"/>
</dbReference>
<dbReference type="PANTHER" id="PTHR11566:SF21">
    <property type="entry name" value="DYNAMIN RELATED PROTEIN 1, ISOFORM A"/>
    <property type="match status" value="1"/>
</dbReference>
<dbReference type="PANTHER" id="PTHR11566">
    <property type="entry name" value="DYNAMIN"/>
    <property type="match status" value="1"/>
</dbReference>
<dbReference type="PRINTS" id="PR00195">
    <property type="entry name" value="DYNAMIN"/>
</dbReference>
<dbReference type="EMBL" id="MCGO01000009">
    <property type="protein sequence ID" value="ORY49394.1"/>
    <property type="molecule type" value="Genomic_DNA"/>
</dbReference>
<dbReference type="GO" id="GO:0005737">
    <property type="term" value="C:cytoplasm"/>
    <property type="evidence" value="ECO:0007669"/>
    <property type="project" value="TreeGrafter"/>
</dbReference>
<dbReference type="InterPro" id="IPR045063">
    <property type="entry name" value="Dynamin_N"/>
</dbReference>
<dbReference type="OrthoDB" id="5061070at2759"/>
<organism evidence="2 3">
    <name type="scientific">Rhizoclosmatium globosum</name>
    <dbReference type="NCBI Taxonomy" id="329046"/>
    <lineage>
        <taxon>Eukaryota</taxon>
        <taxon>Fungi</taxon>
        <taxon>Fungi incertae sedis</taxon>
        <taxon>Chytridiomycota</taxon>
        <taxon>Chytridiomycota incertae sedis</taxon>
        <taxon>Chytridiomycetes</taxon>
        <taxon>Chytridiales</taxon>
        <taxon>Chytriomycetaceae</taxon>
        <taxon>Rhizoclosmatium</taxon>
    </lineage>
</organism>
<feature type="domain" description="Dynamin-type G" evidence="1">
    <location>
        <begin position="1"/>
        <end position="190"/>
    </location>
</feature>
<keyword evidence="3" id="KW-1185">Reference proteome</keyword>
<dbReference type="InterPro" id="IPR030381">
    <property type="entry name" value="G_DYNAMIN_dom"/>
</dbReference>
<dbReference type="GO" id="GO:0005525">
    <property type="term" value="F:GTP binding"/>
    <property type="evidence" value="ECO:0007669"/>
    <property type="project" value="InterPro"/>
</dbReference>
<dbReference type="InterPro" id="IPR027417">
    <property type="entry name" value="P-loop_NTPase"/>
</dbReference>
<evidence type="ECO:0000313" key="3">
    <source>
        <dbReference type="Proteomes" id="UP000193642"/>
    </source>
</evidence>
<name>A0A1Y2CRC9_9FUNG</name>
<dbReference type="PROSITE" id="PS51718">
    <property type="entry name" value="G_DYNAMIN_2"/>
    <property type="match status" value="1"/>
</dbReference>
<evidence type="ECO:0000259" key="1">
    <source>
        <dbReference type="PROSITE" id="PS51718"/>
    </source>
</evidence>
<comment type="caution">
    <text evidence="2">The sequence shown here is derived from an EMBL/GenBank/DDBJ whole genome shotgun (WGS) entry which is preliminary data.</text>
</comment>
<dbReference type="GO" id="GO:0003924">
    <property type="term" value="F:GTPase activity"/>
    <property type="evidence" value="ECO:0007669"/>
    <property type="project" value="InterPro"/>
</dbReference>
<dbReference type="InterPro" id="IPR001401">
    <property type="entry name" value="Dynamin_GTPase"/>
</dbReference>
<dbReference type="STRING" id="329046.A0A1Y2CRC9"/>
<proteinExistence type="predicted"/>